<reference evidence="7" key="1">
    <citation type="journal article" date="2019" name="Int. J. Syst. Evol. Microbiol.">
        <title>The Global Catalogue of Microorganisms (GCM) 10K type strain sequencing project: providing services to taxonomists for standard genome sequencing and annotation.</title>
        <authorList>
            <consortium name="The Broad Institute Genomics Platform"/>
            <consortium name="The Broad Institute Genome Sequencing Center for Infectious Disease"/>
            <person name="Wu L."/>
            <person name="Ma J."/>
        </authorList>
    </citation>
    <scope>NUCLEOTIDE SEQUENCE [LARGE SCALE GENOMIC DNA]</scope>
    <source>
        <strain evidence="7">CCUG 49679</strain>
    </source>
</reference>
<feature type="domain" description="Glycosyltransferase 2-like" evidence="5">
    <location>
        <begin position="3"/>
        <end position="128"/>
    </location>
</feature>
<keyword evidence="3 6" id="KW-0808">Transferase</keyword>
<dbReference type="Proteomes" id="UP001596287">
    <property type="component" value="Unassembled WGS sequence"/>
</dbReference>
<evidence type="ECO:0000256" key="2">
    <source>
        <dbReference type="ARBA" id="ARBA00022676"/>
    </source>
</evidence>
<dbReference type="Pfam" id="PF00535">
    <property type="entry name" value="Glycos_transf_2"/>
    <property type="match status" value="1"/>
</dbReference>
<accession>A0ABW1PRL3</accession>
<dbReference type="EMBL" id="JBHSQB010000010">
    <property type="protein sequence ID" value="MFC6098040.1"/>
    <property type="molecule type" value="Genomic_DNA"/>
</dbReference>
<evidence type="ECO:0000259" key="5">
    <source>
        <dbReference type="Pfam" id="PF00535"/>
    </source>
</evidence>
<keyword evidence="4" id="KW-1133">Transmembrane helix</keyword>
<keyword evidence="7" id="KW-1185">Reference proteome</keyword>
<proteinExistence type="inferred from homology"/>
<dbReference type="RefSeq" id="WP_379793021.1">
    <property type="nucleotide sequence ID" value="NZ_JBHSQB010000010.1"/>
</dbReference>
<keyword evidence="2 6" id="KW-0328">Glycosyltransferase</keyword>
<sequence>MISVVIRAKNQAPALEFLLKNLKARYSEDIDEIIVIDNLSNDNSENIVAEHHASFVTIRDFSYGGSANLAAQSAKNPIVVLFSAHSYPVSHDFFKVIKKQFEGREDLAGVRCLHQPNDYRNYIQNISAEIDPNKSGLIFSGSAFYRPIWKKIPFDDSVATFEDKDWTVRVLKAGYKIEFAPAIFSYEIKRTRKQIFQRYKNDIIGNFQLWGQKVTFKNAIHQFLGSSFNLVKSFFIDFYYIVLRFVFLVKFVFQKKNN</sequence>
<keyword evidence="4" id="KW-0812">Transmembrane</keyword>
<dbReference type="InterPro" id="IPR001173">
    <property type="entry name" value="Glyco_trans_2-like"/>
</dbReference>
<evidence type="ECO:0000313" key="7">
    <source>
        <dbReference type="Proteomes" id="UP001596287"/>
    </source>
</evidence>
<dbReference type="PANTHER" id="PTHR43630:SF1">
    <property type="entry name" value="POLY-BETA-1,6-N-ACETYL-D-GLUCOSAMINE SYNTHASE"/>
    <property type="match status" value="1"/>
</dbReference>
<gene>
    <name evidence="6" type="ORF">ACFPVY_15400</name>
</gene>
<name>A0ABW1PRL3_9FLAO</name>
<evidence type="ECO:0000313" key="6">
    <source>
        <dbReference type="EMBL" id="MFC6098040.1"/>
    </source>
</evidence>
<keyword evidence="4" id="KW-0472">Membrane</keyword>
<comment type="similarity">
    <text evidence="1">Belongs to the glycosyltransferase 2 family.</text>
</comment>
<organism evidence="6 7">
    <name type="scientific">Flavobacterium qiangtangense</name>
    <dbReference type="NCBI Taxonomy" id="1442595"/>
    <lineage>
        <taxon>Bacteria</taxon>
        <taxon>Pseudomonadati</taxon>
        <taxon>Bacteroidota</taxon>
        <taxon>Flavobacteriia</taxon>
        <taxon>Flavobacteriales</taxon>
        <taxon>Flavobacteriaceae</taxon>
        <taxon>Flavobacterium</taxon>
    </lineage>
</organism>
<dbReference type="Gene3D" id="3.90.550.10">
    <property type="entry name" value="Spore Coat Polysaccharide Biosynthesis Protein SpsA, Chain A"/>
    <property type="match status" value="1"/>
</dbReference>
<protein>
    <submittedName>
        <fullName evidence="6">Glycosyltransferase</fullName>
        <ecNumber evidence="6">2.4.-.-</ecNumber>
    </submittedName>
</protein>
<dbReference type="PANTHER" id="PTHR43630">
    <property type="entry name" value="POLY-BETA-1,6-N-ACETYL-D-GLUCOSAMINE SYNTHASE"/>
    <property type="match status" value="1"/>
</dbReference>
<evidence type="ECO:0000256" key="3">
    <source>
        <dbReference type="ARBA" id="ARBA00022679"/>
    </source>
</evidence>
<comment type="caution">
    <text evidence="6">The sequence shown here is derived from an EMBL/GenBank/DDBJ whole genome shotgun (WGS) entry which is preliminary data.</text>
</comment>
<dbReference type="InterPro" id="IPR029044">
    <property type="entry name" value="Nucleotide-diphossugar_trans"/>
</dbReference>
<evidence type="ECO:0000256" key="1">
    <source>
        <dbReference type="ARBA" id="ARBA00006739"/>
    </source>
</evidence>
<dbReference type="SUPFAM" id="SSF53448">
    <property type="entry name" value="Nucleotide-diphospho-sugar transferases"/>
    <property type="match status" value="1"/>
</dbReference>
<dbReference type="EC" id="2.4.-.-" evidence="6"/>
<evidence type="ECO:0000256" key="4">
    <source>
        <dbReference type="SAM" id="Phobius"/>
    </source>
</evidence>
<feature type="transmembrane region" description="Helical" evidence="4">
    <location>
        <begin position="234"/>
        <end position="253"/>
    </location>
</feature>
<dbReference type="GO" id="GO:0016757">
    <property type="term" value="F:glycosyltransferase activity"/>
    <property type="evidence" value="ECO:0007669"/>
    <property type="project" value="UniProtKB-KW"/>
</dbReference>